<dbReference type="AlphaFoldDB" id="A0A937W0M2"/>
<dbReference type="PANTHER" id="PTHR30419:SF8">
    <property type="entry name" value="NITROGEN ASSIMILATION TRANSCRIPTIONAL ACTIVATOR-RELATED"/>
    <property type="match status" value="1"/>
</dbReference>
<dbReference type="Pfam" id="PF00126">
    <property type="entry name" value="HTH_1"/>
    <property type="match status" value="1"/>
</dbReference>
<dbReference type="SUPFAM" id="SSF53850">
    <property type="entry name" value="Periplasmic binding protein-like II"/>
    <property type="match status" value="1"/>
</dbReference>
<evidence type="ECO:0000256" key="4">
    <source>
        <dbReference type="ARBA" id="ARBA00023163"/>
    </source>
</evidence>
<evidence type="ECO:0000256" key="1">
    <source>
        <dbReference type="ARBA" id="ARBA00009437"/>
    </source>
</evidence>
<dbReference type="InterPro" id="IPR050950">
    <property type="entry name" value="HTH-type_LysR_regulators"/>
</dbReference>
<feature type="domain" description="HTH lysR-type" evidence="5">
    <location>
        <begin position="26"/>
        <end position="83"/>
    </location>
</feature>
<dbReference type="PROSITE" id="PS50931">
    <property type="entry name" value="HTH_LYSR"/>
    <property type="match status" value="1"/>
</dbReference>
<dbReference type="Gene3D" id="3.40.190.290">
    <property type="match status" value="1"/>
</dbReference>
<dbReference type="CDD" id="cd05466">
    <property type="entry name" value="PBP2_LTTR_substrate"/>
    <property type="match status" value="1"/>
</dbReference>
<protein>
    <submittedName>
        <fullName evidence="6">LysR family transcriptional regulator</fullName>
    </submittedName>
</protein>
<evidence type="ECO:0000256" key="3">
    <source>
        <dbReference type="ARBA" id="ARBA00023125"/>
    </source>
</evidence>
<dbReference type="GO" id="GO:0003700">
    <property type="term" value="F:DNA-binding transcription factor activity"/>
    <property type="evidence" value="ECO:0007669"/>
    <property type="project" value="InterPro"/>
</dbReference>
<dbReference type="InterPro" id="IPR036390">
    <property type="entry name" value="WH_DNA-bd_sf"/>
</dbReference>
<feature type="non-terminal residue" evidence="6">
    <location>
        <position position="261"/>
    </location>
</feature>
<dbReference type="Pfam" id="PF03466">
    <property type="entry name" value="LysR_substrate"/>
    <property type="match status" value="1"/>
</dbReference>
<comment type="caution">
    <text evidence="6">The sequence shown here is derived from an EMBL/GenBank/DDBJ whole genome shotgun (WGS) entry which is preliminary data.</text>
</comment>
<comment type="similarity">
    <text evidence="1">Belongs to the LysR transcriptional regulatory family.</text>
</comment>
<dbReference type="SUPFAM" id="SSF46785">
    <property type="entry name" value="Winged helix' DNA-binding domain"/>
    <property type="match status" value="1"/>
</dbReference>
<dbReference type="InterPro" id="IPR005119">
    <property type="entry name" value="LysR_subst-bd"/>
</dbReference>
<dbReference type="Gene3D" id="1.10.10.10">
    <property type="entry name" value="Winged helix-like DNA-binding domain superfamily/Winged helix DNA-binding domain"/>
    <property type="match status" value="1"/>
</dbReference>
<dbReference type="InterPro" id="IPR036388">
    <property type="entry name" value="WH-like_DNA-bd_sf"/>
</dbReference>
<reference evidence="6" key="1">
    <citation type="submission" date="2019-03" db="EMBL/GenBank/DDBJ databases">
        <title>Lake Tanganyika Metagenome-Assembled Genomes (MAGs).</title>
        <authorList>
            <person name="Tran P."/>
        </authorList>
    </citation>
    <scope>NUCLEOTIDE SEQUENCE</scope>
    <source>
        <strain evidence="6">K_DeepCast_65m_m2_066</strain>
    </source>
</reference>
<dbReference type="InterPro" id="IPR000847">
    <property type="entry name" value="LysR_HTH_N"/>
</dbReference>
<keyword evidence="2" id="KW-0805">Transcription regulation</keyword>
<evidence type="ECO:0000256" key="2">
    <source>
        <dbReference type="ARBA" id="ARBA00023015"/>
    </source>
</evidence>
<keyword evidence="4" id="KW-0804">Transcription</keyword>
<dbReference type="PANTHER" id="PTHR30419">
    <property type="entry name" value="HTH-TYPE TRANSCRIPTIONAL REGULATOR YBHD"/>
    <property type="match status" value="1"/>
</dbReference>
<evidence type="ECO:0000313" key="6">
    <source>
        <dbReference type="EMBL" id="MBM3224673.1"/>
    </source>
</evidence>
<dbReference type="PRINTS" id="PR00039">
    <property type="entry name" value="HTHLYSR"/>
</dbReference>
<dbReference type="GO" id="GO:0003677">
    <property type="term" value="F:DNA binding"/>
    <property type="evidence" value="ECO:0007669"/>
    <property type="project" value="UniProtKB-KW"/>
</dbReference>
<dbReference type="GO" id="GO:0005829">
    <property type="term" value="C:cytosol"/>
    <property type="evidence" value="ECO:0007669"/>
    <property type="project" value="TreeGrafter"/>
</dbReference>
<dbReference type="FunFam" id="1.10.10.10:FF:000001">
    <property type="entry name" value="LysR family transcriptional regulator"/>
    <property type="match status" value="1"/>
</dbReference>
<accession>A0A937W0M2</accession>
<sequence length="261" mass="29331">MKKRTIERFHHYDEKTYSGGVPMDILETRQLLAFTTIVETGGFTKAAHKLHLTQSALSHQIKSLETQLQTPVFARLGKRVVLTQSGEVLLPYATSVLEQLTAAREAITTLHEPGRGRLRVSAASYSCYQILPHVLREFCAQYPHIELFVAAEYTDKAVEGLHNGSLDVGIFVEPPHTEGLHIEPLCKDELVVIVAPQHPWARRRHVQWSDLGTQVLITYNHASETFQMIQRELHKRGVSIHESMEVCHGTAVTEMVKVGLG</sequence>
<gene>
    <name evidence="6" type="ORF">FJZ47_12830</name>
</gene>
<proteinExistence type="inferred from homology"/>
<keyword evidence="3" id="KW-0238">DNA-binding</keyword>
<evidence type="ECO:0000313" key="7">
    <source>
        <dbReference type="Proteomes" id="UP000712673"/>
    </source>
</evidence>
<organism evidence="6 7">
    <name type="scientific">Tectimicrobiota bacterium</name>
    <dbReference type="NCBI Taxonomy" id="2528274"/>
    <lineage>
        <taxon>Bacteria</taxon>
        <taxon>Pseudomonadati</taxon>
        <taxon>Nitrospinota/Tectimicrobiota group</taxon>
        <taxon>Candidatus Tectimicrobiota</taxon>
    </lineage>
</organism>
<evidence type="ECO:0000259" key="5">
    <source>
        <dbReference type="PROSITE" id="PS50931"/>
    </source>
</evidence>
<dbReference type="EMBL" id="VGLS01000381">
    <property type="protein sequence ID" value="MBM3224673.1"/>
    <property type="molecule type" value="Genomic_DNA"/>
</dbReference>
<dbReference type="Proteomes" id="UP000712673">
    <property type="component" value="Unassembled WGS sequence"/>
</dbReference>
<name>A0A937W0M2_UNCTE</name>